<evidence type="ECO:0000313" key="10">
    <source>
        <dbReference type="Proteomes" id="UP000244896"/>
    </source>
</evidence>
<dbReference type="KEGG" id="elut:CKA38_12100"/>
<dbReference type="PANTHER" id="PTHR30269:SF23">
    <property type="entry name" value="MEMBRANE TRANSPORTER PROTEIN YDHB-RELATED"/>
    <property type="match status" value="1"/>
</dbReference>
<dbReference type="EMBL" id="CP023004">
    <property type="protein sequence ID" value="AWI09893.1"/>
    <property type="molecule type" value="Genomic_DNA"/>
</dbReference>
<feature type="transmembrane region" description="Helical" evidence="8">
    <location>
        <begin position="233"/>
        <end position="252"/>
    </location>
</feature>
<feature type="transmembrane region" description="Helical" evidence="8">
    <location>
        <begin position="138"/>
        <end position="168"/>
    </location>
</feature>
<sequence>MTLDLWQWIAVVFAALLVGFSKTGIAGLGILFVAIFASVLPSTKQASGIVLPLLIIGDTIAVIAYRRHMRWTHFWKLFPWAALGVFAGWLAMGRIDDAQARLLTGAIIVALTVMHIWRRRQASRRTAAGITDEPALPVWFAPMIGVLAGFTTLIANAAGPLAVIYFLTMRLPKMEFVGTHAVFFMILNWFKVPFMVSLGLINLDSLKFNAVLIPAVLVGAVAGRWILGRINQKIFETATLALGALAGLNLLLR</sequence>
<evidence type="ECO:0000256" key="1">
    <source>
        <dbReference type="ARBA" id="ARBA00004651"/>
    </source>
</evidence>
<evidence type="ECO:0000313" key="9">
    <source>
        <dbReference type="EMBL" id="AWI09893.1"/>
    </source>
</evidence>
<keyword evidence="6 8" id="KW-1133">Transmembrane helix</keyword>
<evidence type="ECO:0000256" key="2">
    <source>
        <dbReference type="ARBA" id="ARBA00009142"/>
    </source>
</evidence>
<keyword evidence="5 8" id="KW-0812">Transmembrane</keyword>
<accession>A0A2U8E4V4</accession>
<feature type="transmembrane region" description="Helical" evidence="8">
    <location>
        <begin position="77"/>
        <end position="92"/>
    </location>
</feature>
<name>A0A2U8E4V4_9BACT</name>
<dbReference type="InterPro" id="IPR052017">
    <property type="entry name" value="TSUP"/>
</dbReference>
<dbReference type="AlphaFoldDB" id="A0A2U8E4V4"/>
<dbReference type="OrthoDB" id="9801058at2"/>
<feature type="transmembrane region" description="Helical" evidence="8">
    <location>
        <begin position="180"/>
        <end position="201"/>
    </location>
</feature>
<organism evidence="9 10">
    <name type="scientific">Ereboglobus luteus</name>
    <dbReference type="NCBI Taxonomy" id="1796921"/>
    <lineage>
        <taxon>Bacteria</taxon>
        <taxon>Pseudomonadati</taxon>
        <taxon>Verrucomicrobiota</taxon>
        <taxon>Opitutia</taxon>
        <taxon>Opitutales</taxon>
        <taxon>Opitutaceae</taxon>
        <taxon>Ereboglobus</taxon>
    </lineage>
</organism>
<evidence type="ECO:0000256" key="8">
    <source>
        <dbReference type="RuleBase" id="RU363041"/>
    </source>
</evidence>
<keyword evidence="4 8" id="KW-1003">Cell membrane</keyword>
<dbReference type="GO" id="GO:0005886">
    <property type="term" value="C:plasma membrane"/>
    <property type="evidence" value="ECO:0007669"/>
    <property type="project" value="UniProtKB-SubCell"/>
</dbReference>
<evidence type="ECO:0000256" key="3">
    <source>
        <dbReference type="ARBA" id="ARBA00022448"/>
    </source>
</evidence>
<proteinExistence type="inferred from homology"/>
<dbReference type="InterPro" id="IPR002781">
    <property type="entry name" value="TM_pro_TauE-like"/>
</dbReference>
<feature type="transmembrane region" description="Helical" evidence="8">
    <location>
        <begin position="208"/>
        <end position="227"/>
    </location>
</feature>
<dbReference type="PANTHER" id="PTHR30269">
    <property type="entry name" value="TRANSMEMBRANE PROTEIN YFCA"/>
    <property type="match status" value="1"/>
</dbReference>
<comment type="subcellular location">
    <subcellularLocation>
        <location evidence="1 8">Cell membrane</location>
        <topology evidence="1 8">Multi-pass membrane protein</topology>
    </subcellularLocation>
</comment>
<comment type="similarity">
    <text evidence="2 8">Belongs to the 4-toluene sulfonate uptake permease (TSUP) (TC 2.A.102) family.</text>
</comment>
<evidence type="ECO:0000256" key="5">
    <source>
        <dbReference type="ARBA" id="ARBA00022692"/>
    </source>
</evidence>
<reference evidence="9 10" key="1">
    <citation type="journal article" date="2018" name="Syst. Appl. Microbiol.">
        <title>Ereboglobus luteus gen. nov. sp. nov. from cockroach guts, and new insights into the oxygen relationship of the genera Opitutus and Didymococcus (Verrucomicrobia: Opitutaceae).</title>
        <authorList>
            <person name="Tegtmeier D."/>
            <person name="Belitz A."/>
            <person name="Radek R."/>
            <person name="Heimerl T."/>
            <person name="Brune A."/>
        </authorList>
    </citation>
    <scope>NUCLEOTIDE SEQUENCE [LARGE SCALE GENOMIC DNA]</scope>
    <source>
        <strain evidence="9 10">Ho45</strain>
    </source>
</reference>
<keyword evidence="10" id="KW-1185">Reference proteome</keyword>
<dbReference type="Proteomes" id="UP000244896">
    <property type="component" value="Chromosome"/>
</dbReference>
<dbReference type="Pfam" id="PF01925">
    <property type="entry name" value="TauE"/>
    <property type="match status" value="1"/>
</dbReference>
<keyword evidence="7 8" id="KW-0472">Membrane</keyword>
<protein>
    <recommendedName>
        <fullName evidence="8">Probable membrane transporter protein</fullName>
    </recommendedName>
</protein>
<feature type="transmembrane region" description="Helical" evidence="8">
    <location>
        <begin position="98"/>
        <end position="117"/>
    </location>
</feature>
<evidence type="ECO:0000256" key="4">
    <source>
        <dbReference type="ARBA" id="ARBA00022475"/>
    </source>
</evidence>
<evidence type="ECO:0000256" key="6">
    <source>
        <dbReference type="ARBA" id="ARBA00022989"/>
    </source>
</evidence>
<dbReference type="RefSeq" id="WP_108825707.1">
    <property type="nucleotide sequence ID" value="NZ_CP023004.1"/>
</dbReference>
<feature type="transmembrane region" description="Helical" evidence="8">
    <location>
        <begin position="12"/>
        <end position="40"/>
    </location>
</feature>
<gene>
    <name evidence="9" type="ORF">CKA38_12100</name>
</gene>
<evidence type="ECO:0000256" key="7">
    <source>
        <dbReference type="ARBA" id="ARBA00023136"/>
    </source>
</evidence>
<feature type="transmembrane region" description="Helical" evidence="8">
    <location>
        <begin position="46"/>
        <end position="65"/>
    </location>
</feature>
<keyword evidence="3" id="KW-0813">Transport</keyword>